<dbReference type="Pfam" id="PF13187">
    <property type="entry name" value="Fer4_9"/>
    <property type="match status" value="1"/>
</dbReference>
<organism evidence="6 7">
    <name type="scientific">Pyxidicoccus fallax</name>
    <dbReference type="NCBI Taxonomy" id="394095"/>
    <lineage>
        <taxon>Bacteria</taxon>
        <taxon>Pseudomonadati</taxon>
        <taxon>Myxococcota</taxon>
        <taxon>Myxococcia</taxon>
        <taxon>Myxococcales</taxon>
        <taxon>Cystobacterineae</taxon>
        <taxon>Myxococcaceae</taxon>
        <taxon>Pyxidicoccus</taxon>
    </lineage>
</organism>
<evidence type="ECO:0000256" key="4">
    <source>
        <dbReference type="SAM" id="MobiDB-lite"/>
    </source>
</evidence>
<keyword evidence="7" id="KW-1185">Reference proteome</keyword>
<protein>
    <submittedName>
        <fullName evidence="6">4Fe-4S binding protein</fullName>
    </submittedName>
</protein>
<evidence type="ECO:0000313" key="7">
    <source>
        <dbReference type="Proteomes" id="UP000518300"/>
    </source>
</evidence>
<comment type="caution">
    <text evidence="6">The sequence shown here is derived from an EMBL/GenBank/DDBJ whole genome shotgun (WGS) entry which is preliminary data.</text>
</comment>
<evidence type="ECO:0000256" key="3">
    <source>
        <dbReference type="ARBA" id="ARBA00023014"/>
    </source>
</evidence>
<accession>A0A848LF38</accession>
<dbReference type="AlphaFoldDB" id="A0A848LF38"/>
<proteinExistence type="predicted"/>
<evidence type="ECO:0000256" key="1">
    <source>
        <dbReference type="ARBA" id="ARBA00022723"/>
    </source>
</evidence>
<dbReference type="InterPro" id="IPR017896">
    <property type="entry name" value="4Fe4S_Fe-S-bd"/>
</dbReference>
<dbReference type="GO" id="GO:0046872">
    <property type="term" value="F:metal ion binding"/>
    <property type="evidence" value="ECO:0007669"/>
    <property type="project" value="UniProtKB-KW"/>
</dbReference>
<keyword evidence="2" id="KW-0408">Iron</keyword>
<feature type="region of interest" description="Disordered" evidence="4">
    <location>
        <begin position="154"/>
        <end position="195"/>
    </location>
</feature>
<dbReference type="SUPFAM" id="SSF54862">
    <property type="entry name" value="4Fe-4S ferredoxins"/>
    <property type="match status" value="1"/>
</dbReference>
<dbReference type="EMBL" id="JABBJJ010000027">
    <property type="protein sequence ID" value="NMO14901.1"/>
    <property type="molecule type" value="Genomic_DNA"/>
</dbReference>
<dbReference type="Gene3D" id="3.30.70.20">
    <property type="match status" value="1"/>
</dbReference>
<dbReference type="RefSeq" id="WP_169344187.1">
    <property type="nucleotide sequence ID" value="NZ_JABBJJ010000027.1"/>
</dbReference>
<dbReference type="PROSITE" id="PS51379">
    <property type="entry name" value="4FE4S_FER_2"/>
    <property type="match status" value="1"/>
</dbReference>
<dbReference type="Proteomes" id="UP000518300">
    <property type="component" value="Unassembled WGS sequence"/>
</dbReference>
<evidence type="ECO:0000256" key="2">
    <source>
        <dbReference type="ARBA" id="ARBA00023004"/>
    </source>
</evidence>
<keyword evidence="1" id="KW-0479">Metal-binding</keyword>
<name>A0A848LF38_9BACT</name>
<feature type="domain" description="4Fe-4S ferredoxin-type" evidence="5">
    <location>
        <begin position="254"/>
        <end position="285"/>
    </location>
</feature>
<dbReference type="GO" id="GO:0051536">
    <property type="term" value="F:iron-sulfur cluster binding"/>
    <property type="evidence" value="ECO:0007669"/>
    <property type="project" value="UniProtKB-KW"/>
</dbReference>
<evidence type="ECO:0000313" key="6">
    <source>
        <dbReference type="EMBL" id="NMO14901.1"/>
    </source>
</evidence>
<feature type="region of interest" description="Disordered" evidence="4">
    <location>
        <begin position="1"/>
        <end position="48"/>
    </location>
</feature>
<evidence type="ECO:0000259" key="5">
    <source>
        <dbReference type="PROSITE" id="PS51379"/>
    </source>
</evidence>
<gene>
    <name evidence="6" type="ORF">HG543_08515</name>
</gene>
<feature type="region of interest" description="Disordered" evidence="4">
    <location>
        <begin position="83"/>
        <end position="117"/>
    </location>
</feature>
<reference evidence="6 7" key="1">
    <citation type="submission" date="2020-04" db="EMBL/GenBank/DDBJ databases">
        <title>Draft genome of Pyxidicoccus fallax type strain.</title>
        <authorList>
            <person name="Whitworth D.E."/>
        </authorList>
    </citation>
    <scope>NUCLEOTIDE SEQUENCE [LARGE SCALE GENOMIC DNA]</scope>
    <source>
        <strain evidence="6 7">DSM 14698</strain>
    </source>
</reference>
<dbReference type="InterPro" id="IPR017900">
    <property type="entry name" value="4Fe4S_Fe_S_CS"/>
</dbReference>
<keyword evidence="3" id="KW-0411">Iron-sulfur</keyword>
<dbReference type="PROSITE" id="PS00198">
    <property type="entry name" value="4FE4S_FER_1"/>
    <property type="match status" value="1"/>
</dbReference>
<sequence>MSQQQPGLSRRALLGLFRRQPAPETPAVVSPRESIAPASGANGGASQAVVPARAPTALVGSGGAPQAVVPPRAPAALVSTSATNGAGARAVAVRTSTPARQAGITSPCAPEPSPTASPSFSLEAFYAGRARSGEATVDGRIPVFSLREGLAVPQRRPEEGCPTSRPVRQDANRGPADAAGASGHEQACVEGSQQGAVGTAARDGGRRMESPAVAPAMGATVRVRTQLCLAWQGSFCTTCVERCPVEGAILVEAGRPTVVPERCDGCGTCVRVCPAPLNAFELRPAEASGVTS</sequence>